<feature type="region of interest" description="Disordered" evidence="1">
    <location>
        <begin position="104"/>
        <end position="126"/>
    </location>
</feature>
<organism evidence="2">
    <name type="scientific">marine sediment metagenome</name>
    <dbReference type="NCBI Taxonomy" id="412755"/>
    <lineage>
        <taxon>unclassified sequences</taxon>
        <taxon>metagenomes</taxon>
        <taxon>ecological metagenomes</taxon>
    </lineage>
</organism>
<dbReference type="AlphaFoldDB" id="A0A0F8WW15"/>
<accession>A0A0F8WW15</accession>
<proteinExistence type="predicted"/>
<protein>
    <submittedName>
        <fullName evidence="2">Uncharacterized protein</fullName>
    </submittedName>
</protein>
<name>A0A0F8WW15_9ZZZZ</name>
<evidence type="ECO:0000313" key="2">
    <source>
        <dbReference type="EMBL" id="KKK61047.1"/>
    </source>
</evidence>
<reference evidence="2" key="1">
    <citation type="journal article" date="2015" name="Nature">
        <title>Complex archaea that bridge the gap between prokaryotes and eukaryotes.</title>
        <authorList>
            <person name="Spang A."/>
            <person name="Saw J.H."/>
            <person name="Jorgensen S.L."/>
            <person name="Zaremba-Niedzwiedzka K."/>
            <person name="Martijn J."/>
            <person name="Lind A.E."/>
            <person name="van Eijk R."/>
            <person name="Schleper C."/>
            <person name="Guy L."/>
            <person name="Ettema T.J."/>
        </authorList>
    </citation>
    <scope>NUCLEOTIDE SEQUENCE</scope>
</reference>
<feature type="non-terminal residue" evidence="2">
    <location>
        <position position="135"/>
    </location>
</feature>
<comment type="caution">
    <text evidence="2">The sequence shown here is derived from an EMBL/GenBank/DDBJ whole genome shotgun (WGS) entry which is preliminary data.</text>
</comment>
<sequence length="135" mass="14803">MGKAIYKGKPLRPSLYVCGVDVMGGDMKAKIESINERHEFWGKTIAIAKCSTEDGPKMLRIGAEIEDSLIELFGADATKWIGKSIVLYFAPEVEYMHRRVGGARIRTGGQAPPARTEPDPKKSGKLTGQIVTVIR</sequence>
<gene>
    <name evidence="2" type="ORF">LCGC14_3018250</name>
</gene>
<evidence type="ECO:0000256" key="1">
    <source>
        <dbReference type="SAM" id="MobiDB-lite"/>
    </source>
</evidence>
<dbReference type="EMBL" id="LAZR01062668">
    <property type="protein sequence ID" value="KKK61047.1"/>
    <property type="molecule type" value="Genomic_DNA"/>
</dbReference>